<dbReference type="Proteomes" id="UP000501726">
    <property type="component" value="Chromosome"/>
</dbReference>
<dbReference type="AlphaFoldDB" id="A0A6F8PVN4"/>
<accession>A0A6F8PVN4</accession>
<keyword evidence="2" id="KW-1185">Reference proteome</keyword>
<proteinExistence type="predicted"/>
<reference evidence="2" key="1">
    <citation type="submission" date="2019-11" db="EMBL/GenBank/DDBJ databases">
        <title>Isolation and characterization of two novel species in the genus Thiomicrorhabdus.</title>
        <authorList>
            <person name="Mochizuki J."/>
            <person name="Kojima H."/>
            <person name="Fukui M."/>
        </authorList>
    </citation>
    <scope>NUCLEOTIDE SEQUENCE [LARGE SCALE GENOMIC DNA]</scope>
    <source>
        <strain evidence="2">aks77</strain>
    </source>
</reference>
<name>A0A6F8PVN4_9GAMM</name>
<sequence length="284" mass="32385">MFELDMEQRQSYRVARSFEVTDFDDLDFSEPFDGYDVNLTGLSFWVDEADWFLPNQEVSLRVRNLESGETYCFDSLTVVHIQPRSGRFLCGCHIKQITSSQLLSHHRLVITDAKTADISMSGSEMREFNFIESGSPISTDCADLQEALMALDLAVAEMQANQQVGEQHLAEMLQQLKWPQSNDATMAPLQQSLEQFERFFQQVGNSAIALGILAKLIAHTPKESIDKKAWKTVLADFENRFLSEKLQIAFDYMHQGMAPQEALFHAEKIQQDSLYAELRENPEA</sequence>
<evidence type="ECO:0000313" key="2">
    <source>
        <dbReference type="Proteomes" id="UP000501726"/>
    </source>
</evidence>
<dbReference type="KEGG" id="tse:THMIRHAS_15850"/>
<dbReference type="EMBL" id="AP021889">
    <property type="protein sequence ID" value="BBP46212.1"/>
    <property type="molecule type" value="Genomic_DNA"/>
</dbReference>
<organism evidence="1 2">
    <name type="scientific">Thiosulfatimonas sediminis</name>
    <dbReference type="NCBI Taxonomy" id="2675054"/>
    <lineage>
        <taxon>Bacteria</taxon>
        <taxon>Pseudomonadati</taxon>
        <taxon>Pseudomonadota</taxon>
        <taxon>Gammaproteobacteria</taxon>
        <taxon>Thiotrichales</taxon>
        <taxon>Piscirickettsiaceae</taxon>
        <taxon>Thiosulfatimonas</taxon>
    </lineage>
</organism>
<evidence type="ECO:0008006" key="3">
    <source>
        <dbReference type="Google" id="ProtNLM"/>
    </source>
</evidence>
<evidence type="ECO:0000313" key="1">
    <source>
        <dbReference type="EMBL" id="BBP46212.1"/>
    </source>
</evidence>
<dbReference type="RefSeq" id="WP_194240652.1">
    <property type="nucleotide sequence ID" value="NZ_AP021889.1"/>
</dbReference>
<gene>
    <name evidence="1" type="ORF">THMIRHAS_15850</name>
</gene>
<protein>
    <recommendedName>
        <fullName evidence="3">PilZ domain-containing protein</fullName>
    </recommendedName>
</protein>